<feature type="region of interest" description="Disordered" evidence="1">
    <location>
        <begin position="189"/>
        <end position="214"/>
    </location>
</feature>
<feature type="region of interest" description="Disordered" evidence="1">
    <location>
        <begin position="1"/>
        <end position="23"/>
    </location>
</feature>
<evidence type="ECO:0000313" key="2">
    <source>
        <dbReference type="EMBL" id="ORY66329.1"/>
    </source>
</evidence>
<organism evidence="2 3">
    <name type="scientific">Pseudomassariella vexata</name>
    <dbReference type="NCBI Taxonomy" id="1141098"/>
    <lineage>
        <taxon>Eukaryota</taxon>
        <taxon>Fungi</taxon>
        <taxon>Dikarya</taxon>
        <taxon>Ascomycota</taxon>
        <taxon>Pezizomycotina</taxon>
        <taxon>Sordariomycetes</taxon>
        <taxon>Xylariomycetidae</taxon>
        <taxon>Amphisphaeriales</taxon>
        <taxon>Pseudomassariaceae</taxon>
        <taxon>Pseudomassariella</taxon>
    </lineage>
</organism>
<evidence type="ECO:0000313" key="3">
    <source>
        <dbReference type="Proteomes" id="UP000193689"/>
    </source>
</evidence>
<dbReference type="Proteomes" id="UP000193689">
    <property type="component" value="Unassembled WGS sequence"/>
</dbReference>
<feature type="region of interest" description="Disordered" evidence="1">
    <location>
        <begin position="86"/>
        <end position="108"/>
    </location>
</feature>
<feature type="compositionally biased region" description="Polar residues" evidence="1">
    <location>
        <begin position="86"/>
        <end position="95"/>
    </location>
</feature>
<dbReference type="RefSeq" id="XP_040717293.1">
    <property type="nucleotide sequence ID" value="XM_040853903.1"/>
</dbReference>
<proteinExistence type="predicted"/>
<reference evidence="2 3" key="1">
    <citation type="submission" date="2016-07" db="EMBL/GenBank/DDBJ databases">
        <title>Pervasive Adenine N6-methylation of Active Genes in Fungi.</title>
        <authorList>
            <consortium name="DOE Joint Genome Institute"/>
            <person name="Mondo S.J."/>
            <person name="Dannebaum R.O."/>
            <person name="Kuo R.C."/>
            <person name="Labutti K."/>
            <person name="Haridas S."/>
            <person name="Kuo A."/>
            <person name="Salamov A."/>
            <person name="Ahrendt S.R."/>
            <person name="Lipzen A."/>
            <person name="Sullivan W."/>
            <person name="Andreopoulos W.B."/>
            <person name="Clum A."/>
            <person name="Lindquist E."/>
            <person name="Daum C."/>
            <person name="Ramamoorthy G.K."/>
            <person name="Gryganskyi A."/>
            <person name="Culley D."/>
            <person name="Magnuson J.K."/>
            <person name="James T.Y."/>
            <person name="O'Malley M.A."/>
            <person name="Stajich J.E."/>
            <person name="Spatafora J.W."/>
            <person name="Visel A."/>
            <person name="Grigoriev I.V."/>
        </authorList>
    </citation>
    <scope>NUCLEOTIDE SEQUENCE [LARGE SCALE GENOMIC DNA]</scope>
    <source>
        <strain evidence="2 3">CBS 129021</strain>
    </source>
</reference>
<dbReference type="GeneID" id="63770115"/>
<sequence length="214" mass="23668">MRPSDVERFLQGSSASRKHDNAQNLGKTIKHRAASIDFICDACSLPWHYLNGGINACRQITWEPECSSHAECDYWIKSVIRPGDCISSNGNTSPERYTDDRDMTGQSQRPKSTLECLLVVSIRLFSAAWTQWSALIEYECVHACSILIRGASLWAGSKTSSTPATVFFQGSAFNLYAVTELDRMLPRHPRGSGCDEMEGGNNALNHSPSSKSCQ</sequence>
<dbReference type="AlphaFoldDB" id="A0A1Y2E487"/>
<name>A0A1Y2E487_9PEZI</name>
<comment type="caution">
    <text evidence="2">The sequence shown here is derived from an EMBL/GenBank/DDBJ whole genome shotgun (WGS) entry which is preliminary data.</text>
</comment>
<protein>
    <submittedName>
        <fullName evidence="2">Uncharacterized protein</fullName>
    </submittedName>
</protein>
<dbReference type="EMBL" id="MCFJ01000005">
    <property type="protein sequence ID" value="ORY66329.1"/>
    <property type="molecule type" value="Genomic_DNA"/>
</dbReference>
<evidence type="ECO:0000256" key="1">
    <source>
        <dbReference type="SAM" id="MobiDB-lite"/>
    </source>
</evidence>
<dbReference type="InParanoid" id="A0A1Y2E487"/>
<gene>
    <name evidence="2" type="ORF">BCR38DRAFT_177392</name>
</gene>
<keyword evidence="3" id="KW-1185">Reference proteome</keyword>
<accession>A0A1Y2E487</accession>
<feature type="compositionally biased region" description="Polar residues" evidence="1">
    <location>
        <begin position="202"/>
        <end position="214"/>
    </location>
</feature>